<feature type="compositionally biased region" description="Low complexity" evidence="2">
    <location>
        <begin position="89"/>
        <end position="102"/>
    </location>
</feature>
<feature type="region of interest" description="Disordered" evidence="2">
    <location>
        <begin position="77"/>
        <end position="145"/>
    </location>
</feature>
<sequence>MYGIIAFDNRRKPLTGEFRAELRKYRRGSACKGCRTSRSRCSGKLDGTPCDRCQRLGNPCLYTTNNNNQGQCAAIATTPTQRSSHHDNNSSTSGPTSPNSSTQDDSHEKNKQITPPNTVPPEPATAEKGSRNTSDGNSLSTGANYDESQSLTYDAHEFGLDGWCQQLQDLPSMTDFAWPELDDSSANTPRHSSILLEDPQCPPPPRTLLQEVEAAIPGNGGGACSLSSAPQPSVAFEKHLEEGQNGDVGTNTEEATAVSSSAFSFLKSPGGWPLVLEGASGATTDHHHQCLQDLTSSLSMLRCSLARNQGGLEVDLGIRASGVSGGSVSSSQVRADEFLELFEKVFEKLRRAETCPLACMLSQNLAILLLLVVEQLVELMLGFAADLFVGGAAPSLSSSIFEPEGDDACQQNTATGSGSSWRVTIGAFEITDPTEHQLLVKQLLQNRAQGLGAFIAKLSDMMKHKGLSGLETDLRRIREGLCNTLQNFN</sequence>
<evidence type="ECO:0000256" key="1">
    <source>
        <dbReference type="ARBA" id="ARBA00023242"/>
    </source>
</evidence>
<comment type="caution">
    <text evidence="4">The sequence shown here is derived from an EMBL/GenBank/DDBJ whole genome shotgun (WGS) entry which is preliminary data.</text>
</comment>
<gene>
    <name evidence="4" type="ORF">PG993_003419</name>
</gene>
<feature type="compositionally biased region" description="Polar residues" evidence="2">
    <location>
        <begin position="131"/>
        <end position="145"/>
    </location>
</feature>
<protein>
    <recommendedName>
        <fullName evidence="3">Zn(2)-C6 fungal-type domain-containing protein</fullName>
    </recommendedName>
</protein>
<evidence type="ECO:0000313" key="4">
    <source>
        <dbReference type="EMBL" id="KAK8052034.1"/>
    </source>
</evidence>
<dbReference type="PROSITE" id="PS00463">
    <property type="entry name" value="ZN2_CY6_FUNGAL_1"/>
    <property type="match status" value="1"/>
</dbReference>
<accession>A0ABR1TZH2</accession>
<dbReference type="Proteomes" id="UP001444661">
    <property type="component" value="Unassembled WGS sequence"/>
</dbReference>
<feature type="domain" description="Zn(2)-C6 fungal-type" evidence="3">
    <location>
        <begin position="30"/>
        <end position="62"/>
    </location>
</feature>
<dbReference type="InterPro" id="IPR001138">
    <property type="entry name" value="Zn2Cys6_DnaBD"/>
</dbReference>
<proteinExistence type="predicted"/>
<evidence type="ECO:0000256" key="2">
    <source>
        <dbReference type="SAM" id="MobiDB-lite"/>
    </source>
</evidence>
<dbReference type="Gene3D" id="4.10.240.10">
    <property type="entry name" value="Zn(2)-C6 fungal-type DNA-binding domain"/>
    <property type="match status" value="1"/>
</dbReference>
<dbReference type="SUPFAM" id="SSF57701">
    <property type="entry name" value="Zn2/Cys6 DNA-binding domain"/>
    <property type="match status" value="1"/>
</dbReference>
<keyword evidence="1" id="KW-0539">Nucleus</keyword>
<name>A0ABR1TZH2_9PEZI</name>
<dbReference type="Pfam" id="PF00172">
    <property type="entry name" value="Zn_clus"/>
    <property type="match status" value="1"/>
</dbReference>
<evidence type="ECO:0000313" key="5">
    <source>
        <dbReference type="Proteomes" id="UP001444661"/>
    </source>
</evidence>
<dbReference type="PROSITE" id="PS50048">
    <property type="entry name" value="ZN2_CY6_FUNGAL_2"/>
    <property type="match status" value="1"/>
</dbReference>
<dbReference type="InterPro" id="IPR036864">
    <property type="entry name" value="Zn2-C6_fun-type_DNA-bd_sf"/>
</dbReference>
<keyword evidence="5" id="KW-1185">Reference proteome</keyword>
<dbReference type="EMBL" id="JAQQWK010000002">
    <property type="protein sequence ID" value="KAK8052034.1"/>
    <property type="molecule type" value="Genomic_DNA"/>
</dbReference>
<organism evidence="4 5">
    <name type="scientific">Apiospora rasikravindrae</name>
    <dbReference type="NCBI Taxonomy" id="990691"/>
    <lineage>
        <taxon>Eukaryota</taxon>
        <taxon>Fungi</taxon>
        <taxon>Dikarya</taxon>
        <taxon>Ascomycota</taxon>
        <taxon>Pezizomycotina</taxon>
        <taxon>Sordariomycetes</taxon>
        <taxon>Xylariomycetidae</taxon>
        <taxon>Amphisphaeriales</taxon>
        <taxon>Apiosporaceae</taxon>
        <taxon>Apiospora</taxon>
    </lineage>
</organism>
<evidence type="ECO:0000259" key="3">
    <source>
        <dbReference type="PROSITE" id="PS50048"/>
    </source>
</evidence>
<reference evidence="4 5" key="1">
    <citation type="submission" date="2023-01" db="EMBL/GenBank/DDBJ databases">
        <title>Analysis of 21 Apiospora genomes using comparative genomics revels a genus with tremendous synthesis potential of carbohydrate active enzymes and secondary metabolites.</title>
        <authorList>
            <person name="Sorensen T."/>
        </authorList>
    </citation>
    <scope>NUCLEOTIDE SEQUENCE [LARGE SCALE GENOMIC DNA]</scope>
    <source>
        <strain evidence="4 5">CBS 33761</strain>
    </source>
</reference>